<dbReference type="Proteomes" id="UP000053105">
    <property type="component" value="Unassembled WGS sequence"/>
</dbReference>
<name>A0A0M9A2B9_9HYME</name>
<accession>A0A0M9A2B9</accession>
<proteinExistence type="predicted"/>
<dbReference type="EMBL" id="KQ435757">
    <property type="protein sequence ID" value="KOX75845.1"/>
    <property type="molecule type" value="Genomic_DNA"/>
</dbReference>
<evidence type="ECO:0000313" key="1">
    <source>
        <dbReference type="EMBL" id="KOX75845.1"/>
    </source>
</evidence>
<reference evidence="1 2" key="1">
    <citation type="submission" date="2015-07" db="EMBL/GenBank/DDBJ databases">
        <title>The genome of Melipona quadrifasciata.</title>
        <authorList>
            <person name="Pan H."/>
            <person name="Kapheim K."/>
        </authorList>
    </citation>
    <scope>NUCLEOTIDE SEQUENCE [LARGE SCALE GENOMIC DNA]</scope>
    <source>
        <strain evidence="1">0111107301</strain>
        <tissue evidence="1">Whole body</tissue>
    </source>
</reference>
<sequence>MLTKDMEYETNEYSDIRSPCGHFRQQTSTWVLPALDSHVGNPRLMRKYFSTFWDYFWKLQRWFLLHFNVTEQ</sequence>
<gene>
    <name evidence="1" type="ORF">WN51_13329</name>
</gene>
<protein>
    <submittedName>
        <fullName evidence="1">Uncharacterized protein</fullName>
    </submittedName>
</protein>
<organism evidence="1 2">
    <name type="scientific">Melipona quadrifasciata</name>
    <dbReference type="NCBI Taxonomy" id="166423"/>
    <lineage>
        <taxon>Eukaryota</taxon>
        <taxon>Metazoa</taxon>
        <taxon>Ecdysozoa</taxon>
        <taxon>Arthropoda</taxon>
        <taxon>Hexapoda</taxon>
        <taxon>Insecta</taxon>
        <taxon>Pterygota</taxon>
        <taxon>Neoptera</taxon>
        <taxon>Endopterygota</taxon>
        <taxon>Hymenoptera</taxon>
        <taxon>Apocrita</taxon>
        <taxon>Aculeata</taxon>
        <taxon>Apoidea</taxon>
        <taxon>Anthophila</taxon>
        <taxon>Apidae</taxon>
        <taxon>Melipona</taxon>
    </lineage>
</organism>
<evidence type="ECO:0000313" key="2">
    <source>
        <dbReference type="Proteomes" id="UP000053105"/>
    </source>
</evidence>
<dbReference type="AlphaFoldDB" id="A0A0M9A2B9"/>
<keyword evidence="2" id="KW-1185">Reference proteome</keyword>